<protein>
    <submittedName>
        <fullName evidence="3">Uncharacterized protein</fullName>
    </submittedName>
</protein>
<organism evidence="3 4">
    <name type="scientific">Mycena albidolilacea</name>
    <dbReference type="NCBI Taxonomy" id="1033008"/>
    <lineage>
        <taxon>Eukaryota</taxon>
        <taxon>Fungi</taxon>
        <taxon>Dikarya</taxon>
        <taxon>Basidiomycota</taxon>
        <taxon>Agaricomycotina</taxon>
        <taxon>Agaricomycetes</taxon>
        <taxon>Agaricomycetidae</taxon>
        <taxon>Agaricales</taxon>
        <taxon>Marasmiineae</taxon>
        <taxon>Mycenaceae</taxon>
        <taxon>Mycena</taxon>
    </lineage>
</organism>
<accession>A0AAD7F589</accession>
<evidence type="ECO:0000313" key="4">
    <source>
        <dbReference type="Proteomes" id="UP001218218"/>
    </source>
</evidence>
<dbReference type="AlphaFoldDB" id="A0AAD7F589"/>
<feature type="region of interest" description="Disordered" evidence="1">
    <location>
        <begin position="97"/>
        <end position="132"/>
    </location>
</feature>
<name>A0AAD7F589_9AGAR</name>
<keyword evidence="4" id="KW-1185">Reference proteome</keyword>
<proteinExistence type="predicted"/>
<evidence type="ECO:0000256" key="2">
    <source>
        <dbReference type="SAM" id="SignalP"/>
    </source>
</evidence>
<feature type="signal peptide" evidence="2">
    <location>
        <begin position="1"/>
        <end position="20"/>
    </location>
</feature>
<evidence type="ECO:0000256" key="1">
    <source>
        <dbReference type="SAM" id="MobiDB-lite"/>
    </source>
</evidence>
<dbReference type="Proteomes" id="UP001218218">
    <property type="component" value="Unassembled WGS sequence"/>
</dbReference>
<dbReference type="EMBL" id="JARIHO010000001">
    <property type="protein sequence ID" value="KAJ7369129.1"/>
    <property type="molecule type" value="Genomic_DNA"/>
</dbReference>
<evidence type="ECO:0000313" key="3">
    <source>
        <dbReference type="EMBL" id="KAJ7369129.1"/>
    </source>
</evidence>
<sequence length="185" mass="19140">MFKLLTILPFLAALVANSVAAPHRGGIGTKAAAGNTVAAGVACTAGDGVAEDANLPLCKDVANGFGCTNVVFFNSCFGTPPCPGVTFSPADTTGIGAKDPERRVQPEQSVGDALAPTPRFTGHEGLRKTSLPLEPGLDPIKPWVFVQMRIFEDDSGNAQLERQRDFAAALPLRAAVSGSRVCGTC</sequence>
<reference evidence="3" key="1">
    <citation type="submission" date="2023-03" db="EMBL/GenBank/DDBJ databases">
        <title>Massive genome expansion in bonnet fungi (Mycena s.s.) driven by repeated elements and novel gene families across ecological guilds.</title>
        <authorList>
            <consortium name="Lawrence Berkeley National Laboratory"/>
            <person name="Harder C.B."/>
            <person name="Miyauchi S."/>
            <person name="Viragh M."/>
            <person name="Kuo A."/>
            <person name="Thoen E."/>
            <person name="Andreopoulos B."/>
            <person name="Lu D."/>
            <person name="Skrede I."/>
            <person name="Drula E."/>
            <person name="Henrissat B."/>
            <person name="Morin E."/>
            <person name="Kohler A."/>
            <person name="Barry K."/>
            <person name="LaButti K."/>
            <person name="Morin E."/>
            <person name="Salamov A."/>
            <person name="Lipzen A."/>
            <person name="Mereny Z."/>
            <person name="Hegedus B."/>
            <person name="Baldrian P."/>
            <person name="Stursova M."/>
            <person name="Weitz H."/>
            <person name="Taylor A."/>
            <person name="Grigoriev I.V."/>
            <person name="Nagy L.G."/>
            <person name="Martin F."/>
            <person name="Kauserud H."/>
        </authorList>
    </citation>
    <scope>NUCLEOTIDE SEQUENCE</scope>
    <source>
        <strain evidence="3">CBHHK002</strain>
    </source>
</reference>
<gene>
    <name evidence="3" type="ORF">DFH08DRAFT_796922</name>
</gene>
<comment type="caution">
    <text evidence="3">The sequence shown here is derived from an EMBL/GenBank/DDBJ whole genome shotgun (WGS) entry which is preliminary data.</text>
</comment>
<feature type="chain" id="PRO_5042018130" evidence="2">
    <location>
        <begin position="21"/>
        <end position="185"/>
    </location>
</feature>
<keyword evidence="2" id="KW-0732">Signal</keyword>